<dbReference type="EMBL" id="CAVMJV010000061">
    <property type="protein sequence ID" value="CAK5086544.1"/>
    <property type="molecule type" value="Genomic_DNA"/>
</dbReference>
<name>A0ACB1A5N5_MELEN</name>
<sequence length="86" mass="10308">MHSVGFYHEHERWDRDNYLIILWQNIDREAVDQFGRVDLLESSVYGQKYDYNSIMHYDSLAFSRNGRETLVAREPEMTKVGKGKFF</sequence>
<organism evidence="1 2">
    <name type="scientific">Meloidogyne enterolobii</name>
    <name type="common">Root-knot nematode worm</name>
    <name type="synonym">Meloidogyne mayaguensis</name>
    <dbReference type="NCBI Taxonomy" id="390850"/>
    <lineage>
        <taxon>Eukaryota</taxon>
        <taxon>Metazoa</taxon>
        <taxon>Ecdysozoa</taxon>
        <taxon>Nematoda</taxon>
        <taxon>Chromadorea</taxon>
        <taxon>Rhabditida</taxon>
        <taxon>Tylenchina</taxon>
        <taxon>Tylenchomorpha</taxon>
        <taxon>Tylenchoidea</taxon>
        <taxon>Meloidogynidae</taxon>
        <taxon>Meloidogyninae</taxon>
        <taxon>Meloidogyne</taxon>
    </lineage>
</organism>
<comment type="caution">
    <text evidence="1">The sequence shown here is derived from an EMBL/GenBank/DDBJ whole genome shotgun (WGS) entry which is preliminary data.</text>
</comment>
<reference evidence="1" key="1">
    <citation type="submission" date="2023-11" db="EMBL/GenBank/DDBJ databases">
        <authorList>
            <person name="Poullet M."/>
        </authorList>
    </citation>
    <scope>NUCLEOTIDE SEQUENCE</scope>
    <source>
        <strain evidence="1">E1834</strain>
    </source>
</reference>
<dbReference type="Proteomes" id="UP001497535">
    <property type="component" value="Unassembled WGS sequence"/>
</dbReference>
<accession>A0ACB1A5N5</accession>
<evidence type="ECO:0000313" key="2">
    <source>
        <dbReference type="Proteomes" id="UP001497535"/>
    </source>
</evidence>
<protein>
    <submittedName>
        <fullName evidence="1">Uncharacterized protein</fullName>
    </submittedName>
</protein>
<keyword evidence="2" id="KW-1185">Reference proteome</keyword>
<proteinExistence type="predicted"/>
<gene>
    <name evidence="1" type="ORF">MENTE1834_LOCUS34049</name>
</gene>
<evidence type="ECO:0000313" key="1">
    <source>
        <dbReference type="EMBL" id="CAK5086544.1"/>
    </source>
</evidence>